<dbReference type="Proteomes" id="UP000233551">
    <property type="component" value="Unassembled WGS sequence"/>
</dbReference>
<dbReference type="InterPro" id="IPR043502">
    <property type="entry name" value="DNA/RNA_pol_sf"/>
</dbReference>
<proteinExistence type="predicted"/>
<organism evidence="1 2">
    <name type="scientific">Punica granatum</name>
    <name type="common">Pomegranate</name>
    <dbReference type="NCBI Taxonomy" id="22663"/>
    <lineage>
        <taxon>Eukaryota</taxon>
        <taxon>Viridiplantae</taxon>
        <taxon>Streptophyta</taxon>
        <taxon>Embryophyta</taxon>
        <taxon>Tracheophyta</taxon>
        <taxon>Spermatophyta</taxon>
        <taxon>Magnoliopsida</taxon>
        <taxon>eudicotyledons</taxon>
        <taxon>Gunneridae</taxon>
        <taxon>Pentapetalae</taxon>
        <taxon>rosids</taxon>
        <taxon>malvids</taxon>
        <taxon>Myrtales</taxon>
        <taxon>Lythraceae</taxon>
        <taxon>Punica</taxon>
    </lineage>
</organism>
<evidence type="ECO:0008006" key="3">
    <source>
        <dbReference type="Google" id="ProtNLM"/>
    </source>
</evidence>
<keyword evidence="2" id="KW-1185">Reference proteome</keyword>
<dbReference type="AlphaFoldDB" id="A0A2I0I7P4"/>
<evidence type="ECO:0000313" key="2">
    <source>
        <dbReference type="Proteomes" id="UP000233551"/>
    </source>
</evidence>
<evidence type="ECO:0000313" key="1">
    <source>
        <dbReference type="EMBL" id="PKI40025.1"/>
    </source>
</evidence>
<gene>
    <name evidence="1" type="ORF">CRG98_039595</name>
</gene>
<reference evidence="1 2" key="1">
    <citation type="submission" date="2017-11" db="EMBL/GenBank/DDBJ databases">
        <title>De-novo sequencing of pomegranate (Punica granatum L.) genome.</title>
        <authorList>
            <person name="Akparov Z."/>
            <person name="Amiraslanov A."/>
            <person name="Hajiyeva S."/>
            <person name="Abbasov M."/>
            <person name="Kaur K."/>
            <person name="Hamwieh A."/>
            <person name="Solovyev V."/>
            <person name="Salamov A."/>
            <person name="Braich B."/>
            <person name="Kosarev P."/>
            <person name="Mahmoud A."/>
            <person name="Hajiyev E."/>
            <person name="Babayeva S."/>
            <person name="Izzatullayeva V."/>
            <person name="Mammadov A."/>
            <person name="Mammadov A."/>
            <person name="Sharifova S."/>
            <person name="Ojaghi J."/>
            <person name="Eynullazada K."/>
            <person name="Bayramov B."/>
            <person name="Abdulazimova A."/>
            <person name="Shahmuradov I."/>
        </authorList>
    </citation>
    <scope>NUCLEOTIDE SEQUENCE [LARGE SCALE GENOMIC DNA]</scope>
    <source>
        <strain evidence="2">cv. AG2017</strain>
        <tissue evidence="1">Leaf</tissue>
    </source>
</reference>
<comment type="caution">
    <text evidence="1">The sequence shown here is derived from an EMBL/GenBank/DDBJ whole genome shotgun (WGS) entry which is preliminary data.</text>
</comment>
<accession>A0A2I0I7P4</accession>
<dbReference type="SUPFAM" id="SSF56672">
    <property type="entry name" value="DNA/RNA polymerases"/>
    <property type="match status" value="1"/>
</dbReference>
<name>A0A2I0I7P4_PUNGR</name>
<dbReference type="EMBL" id="PGOL01003680">
    <property type="protein sequence ID" value="PKI40025.1"/>
    <property type="molecule type" value="Genomic_DNA"/>
</dbReference>
<protein>
    <recommendedName>
        <fullName evidence="3">Reverse transcriptase domain-containing protein</fullName>
    </recommendedName>
</protein>
<sequence length="87" mass="9915">MELVELRTQLGELLDSGNIQPSKASYDTPFVSDRLRSTLYAKRKKCEFNMDEFMYLGHIVGHGSVKMDPRIVQAIRDWPTAKNAGEL</sequence>
<dbReference type="STRING" id="22663.A0A2I0I7P4"/>